<dbReference type="NCBIfam" id="TIGR01552">
    <property type="entry name" value="phd_fam"/>
    <property type="match status" value="1"/>
</dbReference>
<dbReference type="SUPFAM" id="SSF143120">
    <property type="entry name" value="YefM-like"/>
    <property type="match status" value="1"/>
</dbReference>
<dbReference type="InterPro" id="IPR051405">
    <property type="entry name" value="phD/YefM_antitoxin"/>
</dbReference>
<name>A0A1I4S8K3_9PROT</name>
<dbReference type="RefSeq" id="WP_090670589.1">
    <property type="nucleotide sequence ID" value="NZ_FOUF01000023.1"/>
</dbReference>
<dbReference type="AlphaFoldDB" id="A0A1I4S8K3"/>
<organism evidence="3 4">
    <name type="scientific">Nitrosomonas nitrosa</name>
    <dbReference type="NCBI Taxonomy" id="52442"/>
    <lineage>
        <taxon>Bacteria</taxon>
        <taxon>Pseudomonadati</taxon>
        <taxon>Pseudomonadota</taxon>
        <taxon>Betaproteobacteria</taxon>
        <taxon>Nitrosomonadales</taxon>
        <taxon>Nitrosomonadaceae</taxon>
        <taxon>Nitrosomonas</taxon>
    </lineage>
</organism>
<evidence type="ECO:0000256" key="1">
    <source>
        <dbReference type="ARBA" id="ARBA00009981"/>
    </source>
</evidence>
<comment type="similarity">
    <text evidence="1 2">Belongs to the phD/YefM antitoxin family.</text>
</comment>
<dbReference type="Proteomes" id="UP000199561">
    <property type="component" value="Unassembled WGS sequence"/>
</dbReference>
<dbReference type="Pfam" id="PF02604">
    <property type="entry name" value="PhdYeFM_antitox"/>
    <property type="match status" value="1"/>
</dbReference>
<dbReference type="InterPro" id="IPR036165">
    <property type="entry name" value="YefM-like_sf"/>
</dbReference>
<evidence type="ECO:0000256" key="2">
    <source>
        <dbReference type="RuleBase" id="RU362080"/>
    </source>
</evidence>
<keyword evidence="4" id="KW-1185">Reference proteome</keyword>
<reference evidence="3 4" key="1">
    <citation type="submission" date="2016-10" db="EMBL/GenBank/DDBJ databases">
        <authorList>
            <person name="de Groot N.N."/>
        </authorList>
    </citation>
    <scope>NUCLEOTIDE SEQUENCE [LARGE SCALE GENOMIC DNA]</scope>
    <source>
        <strain evidence="3 4">Nm146</strain>
    </source>
</reference>
<evidence type="ECO:0000313" key="3">
    <source>
        <dbReference type="EMBL" id="SFM60835.1"/>
    </source>
</evidence>
<dbReference type="EMBL" id="FOUF01000023">
    <property type="protein sequence ID" value="SFM60835.1"/>
    <property type="molecule type" value="Genomic_DNA"/>
</dbReference>
<dbReference type="Gene3D" id="3.40.1620.10">
    <property type="entry name" value="YefM-like domain"/>
    <property type="match status" value="1"/>
</dbReference>
<proteinExistence type="inferred from homology"/>
<dbReference type="STRING" id="52442.SAMN05421880_12320"/>
<sequence>MRIMTSVEAQNHFGELIDAAQREPVTITRRGRPVVYVVSQQEYDELTKRLAINQSQVDIEKAKAAVATFRGKGKGGAVERLLEDRKADREREE</sequence>
<dbReference type="PANTHER" id="PTHR33713">
    <property type="entry name" value="ANTITOXIN YAFN-RELATED"/>
    <property type="match status" value="1"/>
</dbReference>
<gene>
    <name evidence="3" type="ORF">SAMN05421880_12320</name>
</gene>
<comment type="function">
    <text evidence="2">Antitoxin component of a type II toxin-antitoxin (TA) system.</text>
</comment>
<dbReference type="PANTHER" id="PTHR33713:SF6">
    <property type="entry name" value="ANTITOXIN YEFM"/>
    <property type="match status" value="1"/>
</dbReference>
<protein>
    <recommendedName>
        <fullName evidence="2">Antitoxin</fullName>
    </recommendedName>
</protein>
<evidence type="ECO:0000313" key="4">
    <source>
        <dbReference type="Proteomes" id="UP000199561"/>
    </source>
</evidence>
<accession>A0A1I4S8K3</accession>
<dbReference type="InterPro" id="IPR006442">
    <property type="entry name" value="Antitoxin_Phd/YefM"/>
</dbReference>